<evidence type="ECO:0000256" key="2">
    <source>
        <dbReference type="SAM" id="SignalP"/>
    </source>
</evidence>
<evidence type="ECO:0000256" key="1">
    <source>
        <dbReference type="SAM" id="MobiDB-lite"/>
    </source>
</evidence>
<keyword evidence="2" id="KW-0732">Signal</keyword>
<feature type="chain" id="PRO_5002212570" evidence="2">
    <location>
        <begin position="23"/>
        <end position="159"/>
    </location>
</feature>
<feature type="compositionally biased region" description="Basic and acidic residues" evidence="1">
    <location>
        <begin position="146"/>
        <end position="159"/>
    </location>
</feature>
<proteinExistence type="evidence at transcript level"/>
<evidence type="ECO:0000313" key="3">
    <source>
        <dbReference type="EMBL" id="JAG92271.1"/>
    </source>
</evidence>
<feature type="region of interest" description="Disordered" evidence="1">
    <location>
        <begin position="119"/>
        <end position="159"/>
    </location>
</feature>
<reference evidence="3" key="1">
    <citation type="journal article" date="2015" name="PLoS ONE">
        <title>An Insight into the Sialome of the Lone Star Tick, Amblyomma americanum, with a Glimpse on Its Time Dependent Gene Expression.</title>
        <authorList>
            <person name="Karim S."/>
            <person name="Ribeiro J.M."/>
        </authorList>
    </citation>
    <scope>NUCLEOTIDE SEQUENCE</scope>
    <source>
        <tissue evidence="3">Salivary gland</tissue>
    </source>
</reference>
<feature type="compositionally biased region" description="Polar residues" evidence="1">
    <location>
        <begin position="43"/>
        <end position="54"/>
    </location>
</feature>
<accession>A0A0C9RXA8</accession>
<feature type="region of interest" description="Disordered" evidence="1">
    <location>
        <begin position="22"/>
        <end position="74"/>
    </location>
</feature>
<dbReference type="AlphaFoldDB" id="A0A0C9RXA8"/>
<feature type="signal peptide" evidence="2">
    <location>
        <begin position="1"/>
        <end position="22"/>
    </location>
</feature>
<name>A0A0C9RXA8_AMBAM</name>
<dbReference type="EMBL" id="GBZX01000469">
    <property type="protein sequence ID" value="JAG92271.1"/>
    <property type="molecule type" value="mRNA"/>
</dbReference>
<organism evidence="3">
    <name type="scientific">Amblyomma americanum</name>
    <name type="common">Lone star tick</name>
    <dbReference type="NCBI Taxonomy" id="6943"/>
    <lineage>
        <taxon>Eukaryota</taxon>
        <taxon>Metazoa</taxon>
        <taxon>Ecdysozoa</taxon>
        <taxon>Arthropoda</taxon>
        <taxon>Chelicerata</taxon>
        <taxon>Arachnida</taxon>
        <taxon>Acari</taxon>
        <taxon>Parasitiformes</taxon>
        <taxon>Ixodida</taxon>
        <taxon>Ixodoidea</taxon>
        <taxon>Ixodidae</taxon>
        <taxon>Amblyomminae</taxon>
        <taxon>Amblyomma</taxon>
    </lineage>
</organism>
<sequence>MAMLRSATFSLALCLLASLATAEENDSKEPNPQQAGSGESAPSLGSNGPESTDYNAGDPSPTGQHPFPGGPSPWYPPFYYGSSAGDYKQTRQHPFPGGPSPWSSPLYYGPAPYPYYGTDGYGYPFTNEYQRANPDDYSYGGPGENEDSKKNELELSRED</sequence>
<protein>
    <submittedName>
        <fullName evidence="3">Putative secreted protein</fullName>
    </submittedName>
</protein>